<accession>A0ABW1A4G9</accession>
<comment type="caution">
    <text evidence="2">The sequence shown here is derived from an EMBL/GenBank/DDBJ whole genome shotgun (WGS) entry which is preliminary data.</text>
</comment>
<protein>
    <submittedName>
        <fullName evidence="2">Nucleotide sugar dehydrogenase</fullName>
    </submittedName>
</protein>
<evidence type="ECO:0000313" key="2">
    <source>
        <dbReference type="EMBL" id="MFC5750334.1"/>
    </source>
</evidence>
<gene>
    <name evidence="2" type="ORF">ACFPZN_32315</name>
</gene>
<reference evidence="3" key="1">
    <citation type="journal article" date="2019" name="Int. J. Syst. Evol. Microbiol.">
        <title>The Global Catalogue of Microorganisms (GCM) 10K type strain sequencing project: providing services to taxonomists for standard genome sequencing and annotation.</title>
        <authorList>
            <consortium name="The Broad Institute Genomics Platform"/>
            <consortium name="The Broad Institute Genome Sequencing Center for Infectious Disease"/>
            <person name="Wu L."/>
            <person name="Ma J."/>
        </authorList>
    </citation>
    <scope>NUCLEOTIDE SEQUENCE [LARGE SCALE GENOMIC DNA]</scope>
    <source>
        <strain evidence="3">KCTC 42087</strain>
    </source>
</reference>
<name>A0ABW1A4G9_9ACTN</name>
<feature type="domain" description="UDP-glucose/GDP-mannose dehydrogenase C-terminal" evidence="1">
    <location>
        <begin position="1"/>
        <end position="71"/>
    </location>
</feature>
<organism evidence="2 3">
    <name type="scientific">Actinomadura rugatobispora</name>
    <dbReference type="NCBI Taxonomy" id="1994"/>
    <lineage>
        <taxon>Bacteria</taxon>
        <taxon>Bacillati</taxon>
        <taxon>Actinomycetota</taxon>
        <taxon>Actinomycetes</taxon>
        <taxon>Streptosporangiales</taxon>
        <taxon>Thermomonosporaceae</taxon>
        <taxon>Actinomadura</taxon>
    </lineage>
</organism>
<keyword evidence="3" id="KW-1185">Reference proteome</keyword>
<dbReference type="InterPro" id="IPR036220">
    <property type="entry name" value="UDP-Glc/GDP-Man_DH_C_sf"/>
</dbReference>
<dbReference type="InterPro" id="IPR014027">
    <property type="entry name" value="UDP-Glc/GDP-Man_DH_C"/>
</dbReference>
<evidence type="ECO:0000259" key="1">
    <source>
        <dbReference type="SMART" id="SM00984"/>
    </source>
</evidence>
<proteinExistence type="predicted"/>
<dbReference type="Proteomes" id="UP001596074">
    <property type="component" value="Unassembled WGS sequence"/>
</dbReference>
<dbReference type="EMBL" id="JBHSON010000052">
    <property type="protein sequence ID" value="MFC5750334.1"/>
    <property type="molecule type" value="Genomic_DNA"/>
</dbReference>
<evidence type="ECO:0000313" key="3">
    <source>
        <dbReference type="Proteomes" id="UP001596074"/>
    </source>
</evidence>
<sequence length="80" mass="8627">TRLGAHLTYHDPYVTTWHVDDTPIPTAGTDLPAALEAADLVLLLTGHADYDPETLAAHATLLFDARGHTRAAVRPTIETL</sequence>
<dbReference type="SUPFAM" id="SSF52413">
    <property type="entry name" value="UDP-glucose/GDP-mannose dehydrogenase C-terminal domain"/>
    <property type="match status" value="1"/>
</dbReference>
<dbReference type="SMART" id="SM00984">
    <property type="entry name" value="UDPG_MGDP_dh_C"/>
    <property type="match status" value="1"/>
</dbReference>
<feature type="non-terminal residue" evidence="2">
    <location>
        <position position="1"/>
    </location>
</feature>
<dbReference type="Gene3D" id="3.40.50.720">
    <property type="entry name" value="NAD(P)-binding Rossmann-like Domain"/>
    <property type="match status" value="1"/>
</dbReference>